<evidence type="ECO:0000259" key="6">
    <source>
        <dbReference type="Pfam" id="PF00496"/>
    </source>
</evidence>
<comment type="similarity">
    <text evidence="2">Belongs to the bacterial solute-binding protein 5 family.</text>
</comment>
<feature type="chain" id="PRO_5040935816" evidence="5">
    <location>
        <begin position="29"/>
        <end position="607"/>
    </location>
</feature>
<dbReference type="Gene3D" id="3.40.190.10">
    <property type="entry name" value="Periplasmic binding protein-like II"/>
    <property type="match status" value="1"/>
</dbReference>
<name>A0A9X1SVR1_9ACTN</name>
<comment type="subcellular location">
    <subcellularLocation>
        <location evidence="1">Cell envelope</location>
    </subcellularLocation>
</comment>
<dbReference type="RefSeq" id="WP_231446013.1">
    <property type="nucleotide sequence ID" value="NZ_JAJOMB010000014.1"/>
</dbReference>
<feature type="signal peptide" evidence="5">
    <location>
        <begin position="1"/>
        <end position="28"/>
    </location>
</feature>
<dbReference type="GO" id="GO:0043190">
    <property type="term" value="C:ATP-binding cassette (ABC) transporter complex"/>
    <property type="evidence" value="ECO:0007669"/>
    <property type="project" value="InterPro"/>
</dbReference>
<dbReference type="SUPFAM" id="SSF53850">
    <property type="entry name" value="Periplasmic binding protein-like II"/>
    <property type="match status" value="1"/>
</dbReference>
<dbReference type="PIRSF" id="PIRSF002741">
    <property type="entry name" value="MppA"/>
    <property type="match status" value="1"/>
</dbReference>
<evidence type="ECO:0000313" key="7">
    <source>
        <dbReference type="EMBL" id="MCD5313946.1"/>
    </source>
</evidence>
<evidence type="ECO:0000256" key="4">
    <source>
        <dbReference type="ARBA" id="ARBA00022729"/>
    </source>
</evidence>
<dbReference type="GO" id="GO:0042597">
    <property type="term" value="C:periplasmic space"/>
    <property type="evidence" value="ECO:0007669"/>
    <property type="project" value="UniProtKB-ARBA"/>
</dbReference>
<dbReference type="PANTHER" id="PTHR30290">
    <property type="entry name" value="PERIPLASMIC BINDING COMPONENT OF ABC TRANSPORTER"/>
    <property type="match status" value="1"/>
</dbReference>
<organism evidence="7 8">
    <name type="scientific">Kineosporia babensis</name>
    <dbReference type="NCBI Taxonomy" id="499548"/>
    <lineage>
        <taxon>Bacteria</taxon>
        <taxon>Bacillati</taxon>
        <taxon>Actinomycetota</taxon>
        <taxon>Actinomycetes</taxon>
        <taxon>Kineosporiales</taxon>
        <taxon>Kineosporiaceae</taxon>
        <taxon>Kineosporia</taxon>
    </lineage>
</organism>
<evidence type="ECO:0000256" key="5">
    <source>
        <dbReference type="SAM" id="SignalP"/>
    </source>
</evidence>
<reference evidence="7" key="1">
    <citation type="submission" date="2021-11" db="EMBL/GenBank/DDBJ databases">
        <title>Streptomyces corallinus and Kineosporia corallina sp. nov., two new coral-derived marine actinobacteria.</title>
        <authorList>
            <person name="Buangrab K."/>
            <person name="Sutthacheep M."/>
            <person name="Yeemin T."/>
            <person name="Harunari E."/>
            <person name="Igarashi Y."/>
            <person name="Sripreechasak P."/>
            <person name="Kanchanasin P."/>
            <person name="Tanasupawat S."/>
            <person name="Phongsopitanun W."/>
        </authorList>
    </citation>
    <scope>NUCLEOTIDE SEQUENCE</scope>
    <source>
        <strain evidence="7">JCM 31032</strain>
    </source>
</reference>
<evidence type="ECO:0000256" key="3">
    <source>
        <dbReference type="ARBA" id="ARBA00022448"/>
    </source>
</evidence>
<keyword evidence="4 5" id="KW-0732">Signal</keyword>
<dbReference type="CDD" id="cd08513">
    <property type="entry name" value="PBP2_thermophilic_Hb8_like"/>
    <property type="match status" value="1"/>
</dbReference>
<dbReference type="InterPro" id="IPR030678">
    <property type="entry name" value="Peptide/Ni-bd"/>
</dbReference>
<keyword evidence="3" id="KW-0813">Transport</keyword>
<evidence type="ECO:0000313" key="8">
    <source>
        <dbReference type="Proteomes" id="UP001138997"/>
    </source>
</evidence>
<dbReference type="Gene3D" id="3.10.105.10">
    <property type="entry name" value="Dipeptide-binding Protein, Domain 3"/>
    <property type="match status" value="1"/>
</dbReference>
<dbReference type="GO" id="GO:0015833">
    <property type="term" value="P:peptide transport"/>
    <property type="evidence" value="ECO:0007669"/>
    <property type="project" value="TreeGrafter"/>
</dbReference>
<dbReference type="InterPro" id="IPR039424">
    <property type="entry name" value="SBP_5"/>
</dbReference>
<dbReference type="Gene3D" id="3.90.76.10">
    <property type="entry name" value="Dipeptide-binding Protein, Domain 1"/>
    <property type="match status" value="1"/>
</dbReference>
<dbReference type="EMBL" id="JAJOMB010000014">
    <property type="protein sequence ID" value="MCD5313946.1"/>
    <property type="molecule type" value="Genomic_DNA"/>
</dbReference>
<keyword evidence="8" id="KW-1185">Reference proteome</keyword>
<dbReference type="PANTHER" id="PTHR30290:SF10">
    <property type="entry name" value="PERIPLASMIC OLIGOPEPTIDE-BINDING PROTEIN-RELATED"/>
    <property type="match status" value="1"/>
</dbReference>
<dbReference type="Proteomes" id="UP001138997">
    <property type="component" value="Unassembled WGS sequence"/>
</dbReference>
<evidence type="ECO:0000256" key="2">
    <source>
        <dbReference type="ARBA" id="ARBA00005695"/>
    </source>
</evidence>
<dbReference type="GO" id="GO:1904680">
    <property type="term" value="F:peptide transmembrane transporter activity"/>
    <property type="evidence" value="ECO:0007669"/>
    <property type="project" value="TreeGrafter"/>
</dbReference>
<protein>
    <submittedName>
        <fullName evidence="7">Peptide ABC transporter substrate-binding protein</fullName>
    </submittedName>
</protein>
<accession>A0A9X1SVR1</accession>
<proteinExistence type="inferred from homology"/>
<gene>
    <name evidence="7" type="ORF">LR394_23855</name>
</gene>
<dbReference type="Pfam" id="PF00496">
    <property type="entry name" value="SBP_bac_5"/>
    <property type="match status" value="1"/>
</dbReference>
<feature type="domain" description="Solute-binding protein family 5" evidence="6">
    <location>
        <begin position="103"/>
        <end position="529"/>
    </location>
</feature>
<dbReference type="AlphaFoldDB" id="A0A9X1SVR1"/>
<comment type="caution">
    <text evidence="7">The sequence shown here is derived from an EMBL/GenBank/DDBJ whole genome shotgun (WGS) entry which is preliminary data.</text>
</comment>
<dbReference type="InterPro" id="IPR000914">
    <property type="entry name" value="SBP_5_dom"/>
</dbReference>
<dbReference type="GO" id="GO:0030313">
    <property type="term" value="C:cell envelope"/>
    <property type="evidence" value="ECO:0007669"/>
    <property type="project" value="UniProtKB-SubCell"/>
</dbReference>
<evidence type="ECO:0000256" key="1">
    <source>
        <dbReference type="ARBA" id="ARBA00004196"/>
    </source>
</evidence>
<sequence>MFGAAASPFRRRVLPVSAALVAAGVVLAGCSGSGDEGSSGSNSSKTSVNYALPPNTTPNWILPLSTAGHMNTNNISIANSLWPQLISYDGSTGSIAWNKESSLASEAVFADDAKSVTITLAERTWSDGTPVTSRDVEFWYNLVTVNKADWAPYTEGKAPDNFTGFETVDEQTFTITFDKAYNTEWMLANQLTKINPLPHHAWAKDSDDAETGDEDRDAAGAKKIWDYLISKAEDMDGYATDEIWKTVSGPYTISSFDSNGKVVLEANAKYDGAAAPAIKTVNLLPFTSSAAATNAVRSGQVDYGYISASDMDQEARFTQLGYEVQPWSGWSITYMPYNFNNPTMGKVFAQPYARQAIQRSIDQTSLSEVIWSGTASPLYGPVPQGQESDFISDEQKANPYPFDTTAAQKLLTDNGWEIGSDGIAVCADAGSAAGQCGEGVEAGTKFEMKVLAQSGSEVTDNMMAAIKSDLAKTGIGFTVESAPVNTVLSRTGQCEPSDSACDWQLSFFGTAGSWYFPAYPTGESLFASDGGSNFGSYDNAEVDELIDATTSSADPDAIKQYSAALAADLPVIWLPSPDYQVSVVKKGLTGFSQDSLANFHPATWSWS</sequence>